<comment type="catalytic activity">
    <reaction evidence="2 4">
        <text>L-methionyl-[protein] + [thioredoxin]-disulfide + H2O = L-methionyl-(S)-S-oxide-[protein] + [thioredoxin]-dithiol</text>
        <dbReference type="Rhea" id="RHEA:14217"/>
        <dbReference type="Rhea" id="RHEA-COMP:10698"/>
        <dbReference type="Rhea" id="RHEA-COMP:10700"/>
        <dbReference type="Rhea" id="RHEA-COMP:12313"/>
        <dbReference type="Rhea" id="RHEA-COMP:12315"/>
        <dbReference type="ChEBI" id="CHEBI:15377"/>
        <dbReference type="ChEBI" id="CHEBI:16044"/>
        <dbReference type="ChEBI" id="CHEBI:29950"/>
        <dbReference type="ChEBI" id="CHEBI:44120"/>
        <dbReference type="ChEBI" id="CHEBI:50058"/>
        <dbReference type="EC" id="1.8.4.11"/>
    </reaction>
</comment>
<dbReference type="EC" id="1.8.4.11" evidence="4"/>
<keyword evidence="5" id="KW-0732">Signal</keyword>
<comment type="similarity">
    <text evidence="4">Belongs to the MsrA Met sulfoxide reductase family.</text>
</comment>
<keyword evidence="8" id="KW-1185">Reference proteome</keyword>
<dbReference type="EMBL" id="QNRT01000002">
    <property type="protein sequence ID" value="RBP50897.1"/>
    <property type="molecule type" value="Genomic_DNA"/>
</dbReference>
<dbReference type="GO" id="GO:0008113">
    <property type="term" value="F:peptide-methionine (S)-S-oxide reductase activity"/>
    <property type="evidence" value="ECO:0007669"/>
    <property type="project" value="UniProtKB-UniRule"/>
</dbReference>
<name>A0A395JM17_9GAMM</name>
<feature type="active site" evidence="4">
    <location>
        <position position="49"/>
    </location>
</feature>
<feature type="signal peptide" evidence="5">
    <location>
        <begin position="1"/>
        <end position="23"/>
    </location>
</feature>
<dbReference type="Proteomes" id="UP000253083">
    <property type="component" value="Unassembled WGS sequence"/>
</dbReference>
<dbReference type="Gene3D" id="3.30.1060.10">
    <property type="entry name" value="Peptide methionine sulphoxide reductase MsrA"/>
    <property type="match status" value="1"/>
</dbReference>
<evidence type="ECO:0000256" key="3">
    <source>
        <dbReference type="ARBA" id="ARBA00048782"/>
    </source>
</evidence>
<evidence type="ECO:0000256" key="4">
    <source>
        <dbReference type="HAMAP-Rule" id="MF_01401"/>
    </source>
</evidence>
<evidence type="ECO:0000313" key="7">
    <source>
        <dbReference type="EMBL" id="RBP50897.1"/>
    </source>
</evidence>
<dbReference type="InterPro" id="IPR036509">
    <property type="entry name" value="Met_Sox_Rdtase_MsrA_sf"/>
</dbReference>
<dbReference type="GO" id="GO:0033744">
    <property type="term" value="F:L-methionine:thioredoxin-disulfide S-oxidoreductase activity"/>
    <property type="evidence" value="ECO:0007669"/>
    <property type="project" value="RHEA"/>
</dbReference>
<dbReference type="Pfam" id="PF01625">
    <property type="entry name" value="PMSR"/>
    <property type="match status" value="1"/>
</dbReference>
<feature type="domain" description="Peptide methionine sulphoxide reductase MsrA" evidence="6">
    <location>
        <begin position="42"/>
        <end position="192"/>
    </location>
</feature>
<dbReference type="SUPFAM" id="SSF55068">
    <property type="entry name" value="Peptide methionine sulfoxide reductase"/>
    <property type="match status" value="1"/>
</dbReference>
<comment type="function">
    <text evidence="4">Has an important function as a repair enzyme for proteins that have been inactivated by oxidation. Catalyzes the reversible oxidation-reduction of methionine sulfoxide in proteins to methionine.</text>
</comment>
<evidence type="ECO:0000259" key="6">
    <source>
        <dbReference type="Pfam" id="PF01625"/>
    </source>
</evidence>
<dbReference type="AlphaFoldDB" id="A0A395JM17"/>
<feature type="chain" id="PRO_5017211569" description="Peptide methionine sulfoxide reductase MsrA" evidence="5">
    <location>
        <begin position="24"/>
        <end position="213"/>
    </location>
</feature>
<dbReference type="RefSeq" id="WP_113953709.1">
    <property type="nucleotide sequence ID" value="NZ_QNRT01000002.1"/>
</dbReference>
<dbReference type="OrthoDB" id="4174719at2"/>
<keyword evidence="1 4" id="KW-0560">Oxidoreductase</keyword>
<dbReference type="PANTHER" id="PTHR43774:SF1">
    <property type="entry name" value="PEPTIDE METHIONINE SULFOXIDE REDUCTASE MSRA 2"/>
    <property type="match status" value="1"/>
</dbReference>
<evidence type="ECO:0000256" key="1">
    <source>
        <dbReference type="ARBA" id="ARBA00023002"/>
    </source>
</evidence>
<evidence type="ECO:0000256" key="5">
    <source>
        <dbReference type="SAM" id="SignalP"/>
    </source>
</evidence>
<accession>A0A395JM17</accession>
<evidence type="ECO:0000256" key="2">
    <source>
        <dbReference type="ARBA" id="ARBA00047806"/>
    </source>
</evidence>
<dbReference type="PANTHER" id="PTHR43774">
    <property type="entry name" value="PEPTIDE METHIONINE SULFOXIDE REDUCTASE"/>
    <property type="match status" value="1"/>
</dbReference>
<protein>
    <recommendedName>
        <fullName evidence="4">Peptide methionine sulfoxide reductase MsrA</fullName>
        <shortName evidence="4">Protein-methionine-S-oxide reductase</shortName>
        <ecNumber evidence="4">1.8.4.11</ecNumber>
    </recommendedName>
    <alternativeName>
        <fullName evidence="4">Peptide-methionine (S)-S-oxide reductase</fullName>
        <shortName evidence="4">Peptide Met(O) reductase</shortName>
    </alternativeName>
</protein>
<proteinExistence type="inferred from homology"/>
<reference evidence="7 8" key="1">
    <citation type="submission" date="2018-06" db="EMBL/GenBank/DDBJ databases">
        <title>Genomic Encyclopedia of Type Strains, Phase IV (KMG-IV): sequencing the most valuable type-strain genomes for metagenomic binning, comparative biology and taxonomic classification.</title>
        <authorList>
            <person name="Goeker M."/>
        </authorList>
    </citation>
    <scope>NUCLEOTIDE SEQUENCE [LARGE SCALE GENOMIC DNA]</scope>
    <source>
        <strain evidence="7 8">DSM 24032</strain>
    </source>
</reference>
<dbReference type="NCBIfam" id="TIGR00401">
    <property type="entry name" value="msrA"/>
    <property type="match status" value="1"/>
</dbReference>
<dbReference type="InParanoid" id="A0A395JM17"/>
<comment type="caution">
    <text evidence="7">The sequence shown here is derived from an EMBL/GenBank/DDBJ whole genome shotgun (WGS) entry which is preliminary data.</text>
</comment>
<dbReference type="HAMAP" id="MF_01401">
    <property type="entry name" value="MsrA"/>
    <property type="match status" value="1"/>
</dbReference>
<dbReference type="InterPro" id="IPR002569">
    <property type="entry name" value="Met_Sox_Rdtase_MsrA_dom"/>
</dbReference>
<organism evidence="7 8">
    <name type="scientific">Arenicella xantha</name>
    <dbReference type="NCBI Taxonomy" id="644221"/>
    <lineage>
        <taxon>Bacteria</taxon>
        <taxon>Pseudomonadati</taxon>
        <taxon>Pseudomonadota</taxon>
        <taxon>Gammaproteobacteria</taxon>
        <taxon>Arenicellales</taxon>
        <taxon>Arenicellaceae</taxon>
        <taxon>Arenicella</taxon>
    </lineage>
</organism>
<evidence type="ECO:0000313" key="8">
    <source>
        <dbReference type="Proteomes" id="UP000253083"/>
    </source>
</evidence>
<gene>
    <name evidence="4" type="primary">msrA</name>
    <name evidence="7" type="ORF">DFR28_102313</name>
</gene>
<comment type="catalytic activity">
    <reaction evidence="3 4">
        <text>[thioredoxin]-disulfide + L-methionine + H2O = L-methionine (S)-S-oxide + [thioredoxin]-dithiol</text>
        <dbReference type="Rhea" id="RHEA:19993"/>
        <dbReference type="Rhea" id="RHEA-COMP:10698"/>
        <dbReference type="Rhea" id="RHEA-COMP:10700"/>
        <dbReference type="ChEBI" id="CHEBI:15377"/>
        <dbReference type="ChEBI" id="CHEBI:29950"/>
        <dbReference type="ChEBI" id="CHEBI:50058"/>
        <dbReference type="ChEBI" id="CHEBI:57844"/>
        <dbReference type="ChEBI" id="CHEBI:58772"/>
        <dbReference type="EC" id="1.8.4.11"/>
    </reaction>
</comment>
<sequence length="213" mass="23989">MKKQLFTIITLTVFALSSIPAQSGQTNSAENARSDVSKTVRTAVFAGGCFWCVESDFEKLNGVLSAVSGYTGGSAATANYKTVSYTETGHYEAVQVSYDPNQVSYSELVEFFWRHIDPTDPHGQFCDKGSSYKSAIFYADDSQKLVVEQSLQQLSANKPFTANIVTAIEAAKPFYLAEEYHQDYYKKNPIRYRIYRSRCGRDQRIEQLWGKQD</sequence>